<name>A0A167K0T4_CALVF</name>
<feature type="region of interest" description="Disordered" evidence="8">
    <location>
        <begin position="135"/>
        <end position="160"/>
    </location>
</feature>
<evidence type="ECO:0000256" key="6">
    <source>
        <dbReference type="ARBA" id="ARBA00023242"/>
    </source>
</evidence>
<sequence length="383" mass="42774">MVANSTYSSRQYVCDASVSPGNWCGKRFERRHDLNRHVKVHQGRKDYECNLCGETFAQKNGWDVHKRVHEGLRTHACPESKYWGHGDCDVAPFRDDSSYRRHWQNKHANSPHRFECPKCNFKAARKALLRNHMRDRHNRPLPQWMQDRQPRGAHGIEVPPHIPVTVYDNDIKWLTGTSARSRGRSRSNYSRSARQPSGSPSMRSPSYEGDLTPAVESPSDSDSSLTTPATDLNVPAGHEDPFSLRVPSLPPPSIWSSENEMLSSGVWAPSISALPAAPIMEHPALPNNHGTPPMIMLNDTPIGASFSMMQDYKYTYPALEPFGVLDNGPYTETSSPAASFVFDEPNTMSFWGGLPPDSMGFDPTNVGDASWIDSMIDPSLLGQ</sequence>
<evidence type="ECO:0000256" key="7">
    <source>
        <dbReference type="PROSITE-ProRule" id="PRU00042"/>
    </source>
</evidence>
<gene>
    <name evidence="10" type="ORF">CALVIDRAFT_225556</name>
</gene>
<evidence type="ECO:0000256" key="4">
    <source>
        <dbReference type="ARBA" id="ARBA00022771"/>
    </source>
</evidence>
<comment type="subcellular location">
    <subcellularLocation>
        <location evidence="1">Nucleus</location>
    </subcellularLocation>
</comment>
<keyword evidence="6" id="KW-0539">Nucleus</keyword>
<evidence type="ECO:0000256" key="5">
    <source>
        <dbReference type="ARBA" id="ARBA00022833"/>
    </source>
</evidence>
<keyword evidence="4 7" id="KW-0863">Zinc-finger</keyword>
<evidence type="ECO:0000256" key="8">
    <source>
        <dbReference type="SAM" id="MobiDB-lite"/>
    </source>
</evidence>
<feature type="compositionally biased region" description="Low complexity" evidence="8">
    <location>
        <begin position="217"/>
        <end position="232"/>
    </location>
</feature>
<feature type="domain" description="C2H2-type" evidence="9">
    <location>
        <begin position="47"/>
        <end position="74"/>
    </location>
</feature>
<dbReference type="Proteomes" id="UP000076738">
    <property type="component" value="Unassembled WGS sequence"/>
</dbReference>
<dbReference type="GO" id="GO:0008270">
    <property type="term" value="F:zinc ion binding"/>
    <property type="evidence" value="ECO:0007669"/>
    <property type="project" value="UniProtKB-KW"/>
</dbReference>
<feature type="region of interest" description="Disordered" evidence="8">
    <location>
        <begin position="178"/>
        <end position="244"/>
    </location>
</feature>
<dbReference type="Gene3D" id="3.30.160.60">
    <property type="entry name" value="Classic Zinc Finger"/>
    <property type="match status" value="3"/>
</dbReference>
<dbReference type="GO" id="GO:0000978">
    <property type="term" value="F:RNA polymerase II cis-regulatory region sequence-specific DNA binding"/>
    <property type="evidence" value="ECO:0007669"/>
    <property type="project" value="TreeGrafter"/>
</dbReference>
<dbReference type="OrthoDB" id="3001543at2759"/>
<proteinExistence type="predicted"/>
<keyword evidence="3" id="KW-0677">Repeat</keyword>
<dbReference type="PANTHER" id="PTHR24388:SF54">
    <property type="entry name" value="PROTEIN ESCARGOT"/>
    <property type="match status" value="1"/>
</dbReference>
<evidence type="ECO:0000256" key="1">
    <source>
        <dbReference type="ARBA" id="ARBA00004123"/>
    </source>
</evidence>
<dbReference type="InterPro" id="IPR036236">
    <property type="entry name" value="Znf_C2H2_sf"/>
</dbReference>
<dbReference type="EMBL" id="KV417296">
    <property type="protein sequence ID" value="KZO94131.1"/>
    <property type="molecule type" value="Genomic_DNA"/>
</dbReference>
<evidence type="ECO:0000313" key="10">
    <source>
        <dbReference type="EMBL" id="KZO94131.1"/>
    </source>
</evidence>
<reference evidence="10 11" key="1">
    <citation type="journal article" date="2016" name="Mol. Biol. Evol.">
        <title>Comparative Genomics of Early-Diverging Mushroom-Forming Fungi Provides Insights into the Origins of Lignocellulose Decay Capabilities.</title>
        <authorList>
            <person name="Nagy L.G."/>
            <person name="Riley R."/>
            <person name="Tritt A."/>
            <person name="Adam C."/>
            <person name="Daum C."/>
            <person name="Floudas D."/>
            <person name="Sun H."/>
            <person name="Yadav J.S."/>
            <person name="Pangilinan J."/>
            <person name="Larsson K.H."/>
            <person name="Matsuura K."/>
            <person name="Barry K."/>
            <person name="Labutti K."/>
            <person name="Kuo R."/>
            <person name="Ohm R.A."/>
            <person name="Bhattacharya S.S."/>
            <person name="Shirouzu T."/>
            <person name="Yoshinaga Y."/>
            <person name="Martin F.M."/>
            <person name="Grigoriev I.V."/>
            <person name="Hibbett D.S."/>
        </authorList>
    </citation>
    <scope>NUCLEOTIDE SEQUENCE [LARGE SCALE GENOMIC DNA]</scope>
    <source>
        <strain evidence="10 11">TUFC12733</strain>
    </source>
</reference>
<organism evidence="10 11">
    <name type="scientific">Calocera viscosa (strain TUFC12733)</name>
    <dbReference type="NCBI Taxonomy" id="1330018"/>
    <lineage>
        <taxon>Eukaryota</taxon>
        <taxon>Fungi</taxon>
        <taxon>Dikarya</taxon>
        <taxon>Basidiomycota</taxon>
        <taxon>Agaricomycotina</taxon>
        <taxon>Dacrymycetes</taxon>
        <taxon>Dacrymycetales</taxon>
        <taxon>Dacrymycetaceae</taxon>
        <taxon>Calocera</taxon>
    </lineage>
</organism>
<dbReference type="PROSITE" id="PS50157">
    <property type="entry name" value="ZINC_FINGER_C2H2_2"/>
    <property type="match status" value="3"/>
</dbReference>
<keyword evidence="2" id="KW-0479">Metal-binding</keyword>
<evidence type="ECO:0000256" key="3">
    <source>
        <dbReference type="ARBA" id="ARBA00022737"/>
    </source>
</evidence>
<keyword evidence="11" id="KW-1185">Reference proteome</keyword>
<feature type="compositionally biased region" description="Polar residues" evidence="8">
    <location>
        <begin position="195"/>
        <end position="204"/>
    </location>
</feature>
<dbReference type="PROSITE" id="PS00028">
    <property type="entry name" value="ZINC_FINGER_C2H2_1"/>
    <property type="match status" value="1"/>
</dbReference>
<dbReference type="AlphaFoldDB" id="A0A167K0T4"/>
<feature type="domain" description="C2H2-type" evidence="9">
    <location>
        <begin position="12"/>
        <end position="46"/>
    </location>
</feature>
<accession>A0A167K0T4</accession>
<dbReference type="SUPFAM" id="SSF57667">
    <property type="entry name" value="beta-beta-alpha zinc fingers"/>
    <property type="match status" value="1"/>
</dbReference>
<dbReference type="STRING" id="1330018.A0A167K0T4"/>
<dbReference type="GO" id="GO:0005634">
    <property type="term" value="C:nucleus"/>
    <property type="evidence" value="ECO:0007669"/>
    <property type="project" value="UniProtKB-SubCell"/>
</dbReference>
<protein>
    <recommendedName>
        <fullName evidence="9">C2H2-type domain-containing protein</fullName>
    </recommendedName>
</protein>
<dbReference type="InterPro" id="IPR013087">
    <property type="entry name" value="Znf_C2H2_type"/>
</dbReference>
<feature type="domain" description="C2H2-type" evidence="9">
    <location>
        <begin position="114"/>
        <end position="142"/>
    </location>
</feature>
<evidence type="ECO:0000256" key="2">
    <source>
        <dbReference type="ARBA" id="ARBA00022723"/>
    </source>
</evidence>
<dbReference type="GO" id="GO:0000981">
    <property type="term" value="F:DNA-binding transcription factor activity, RNA polymerase II-specific"/>
    <property type="evidence" value="ECO:0007669"/>
    <property type="project" value="TreeGrafter"/>
</dbReference>
<dbReference type="InterPro" id="IPR050527">
    <property type="entry name" value="Snail/Krueppel_Znf"/>
</dbReference>
<evidence type="ECO:0000313" key="11">
    <source>
        <dbReference type="Proteomes" id="UP000076738"/>
    </source>
</evidence>
<dbReference type="Pfam" id="PF00096">
    <property type="entry name" value="zf-C2H2"/>
    <property type="match status" value="3"/>
</dbReference>
<dbReference type="SMART" id="SM00355">
    <property type="entry name" value="ZnF_C2H2"/>
    <property type="match status" value="3"/>
</dbReference>
<evidence type="ECO:0000259" key="9">
    <source>
        <dbReference type="PROSITE" id="PS50157"/>
    </source>
</evidence>
<dbReference type="PANTHER" id="PTHR24388">
    <property type="entry name" value="ZINC FINGER PROTEIN"/>
    <property type="match status" value="1"/>
</dbReference>
<keyword evidence="5" id="KW-0862">Zinc</keyword>